<evidence type="ECO:0000313" key="11">
    <source>
        <dbReference type="EMBL" id="AQS50432.1"/>
    </source>
</evidence>
<evidence type="ECO:0000256" key="5">
    <source>
        <dbReference type="ARBA" id="ARBA00038437"/>
    </source>
</evidence>
<keyword evidence="3 7" id="KW-0347">Helicase</keyword>
<dbReference type="GO" id="GO:0005829">
    <property type="term" value="C:cytosol"/>
    <property type="evidence" value="ECO:0007669"/>
    <property type="project" value="TreeGrafter"/>
</dbReference>
<dbReference type="OrthoDB" id="8520957at2"/>
<reference evidence="12" key="3">
    <citation type="journal article" date="2021" name="PeerJ">
        <title>Extensive microbial diversity within the chicken gut microbiome revealed by metagenomics and culture.</title>
        <authorList>
            <person name="Gilroy R."/>
            <person name="Ravi A."/>
            <person name="Getino M."/>
            <person name="Pursley I."/>
            <person name="Horton D.L."/>
            <person name="Alikhan N.F."/>
            <person name="Baker D."/>
            <person name="Gharbi K."/>
            <person name="Hall N."/>
            <person name="Watson M."/>
            <person name="Adriaenssens E.M."/>
            <person name="Foster-Nyarko E."/>
            <person name="Jarju S."/>
            <person name="Secka A."/>
            <person name="Antonio M."/>
            <person name="Oren A."/>
            <person name="Chaudhuri R.R."/>
            <person name="La Ragione R."/>
            <person name="Hildebrand F."/>
            <person name="Pallen M.J."/>
        </authorList>
    </citation>
    <scope>NUCLEOTIDE SEQUENCE</scope>
    <source>
        <strain evidence="12">CHK175-13533</strain>
    </source>
</reference>
<dbReference type="InterPro" id="IPR014014">
    <property type="entry name" value="RNA_helicase_DEAD_Q_motif"/>
</dbReference>
<evidence type="ECO:0000256" key="4">
    <source>
        <dbReference type="ARBA" id="ARBA00022840"/>
    </source>
</evidence>
<dbReference type="RefSeq" id="WP_077732971.1">
    <property type="nucleotide sequence ID" value="NZ_BMCQ01000005.1"/>
</dbReference>
<dbReference type="Pfam" id="PF03880">
    <property type="entry name" value="DbpA"/>
    <property type="match status" value="1"/>
</dbReference>
<keyword evidence="15" id="KW-1185">Reference proteome</keyword>
<dbReference type="EMBL" id="DYTQ01000068">
    <property type="protein sequence ID" value="HJH24044.1"/>
    <property type="molecule type" value="Genomic_DNA"/>
</dbReference>
<dbReference type="CDD" id="cd18787">
    <property type="entry name" value="SF2_C_DEAD"/>
    <property type="match status" value="1"/>
</dbReference>
<dbReference type="PROSITE" id="PS51194">
    <property type="entry name" value="HELICASE_CTER"/>
    <property type="match status" value="1"/>
</dbReference>
<dbReference type="InterPro" id="IPR012677">
    <property type="entry name" value="Nucleotide-bd_a/b_plait_sf"/>
</dbReference>
<reference evidence="11 14" key="1">
    <citation type="submission" date="2017-01" db="EMBL/GenBank/DDBJ databases">
        <title>Complete Genome Sequence of Paenalcaligenes hominis, Isolated from a paraplegic Patient with neurogenic bladder.</title>
        <authorList>
            <person name="Mukhopadhyay R."/>
            <person name="Joaquin J."/>
            <person name="Hogue R."/>
            <person name="Kilaru A."/>
            <person name="Jospin G."/>
            <person name="Mars K."/>
            <person name="Eisen J.A."/>
            <person name="Chaturvedi V."/>
        </authorList>
    </citation>
    <scope>NUCLEOTIDE SEQUENCE [LARGE SCALE GENOMIC DNA]</scope>
    <source>
        <strain evidence="11 14">15S00501</strain>
    </source>
</reference>
<keyword evidence="4 7" id="KW-0067">ATP-binding</keyword>
<dbReference type="STRING" id="643674.PAEH1_00705"/>
<dbReference type="InterPro" id="IPR027417">
    <property type="entry name" value="P-loop_NTPase"/>
</dbReference>
<dbReference type="Proteomes" id="UP000783934">
    <property type="component" value="Unassembled WGS sequence"/>
</dbReference>
<dbReference type="GO" id="GO:0005524">
    <property type="term" value="F:ATP binding"/>
    <property type="evidence" value="ECO:0007669"/>
    <property type="project" value="UniProtKB-KW"/>
</dbReference>
<evidence type="ECO:0000313" key="13">
    <source>
        <dbReference type="EMBL" id="NJB65850.1"/>
    </source>
</evidence>
<dbReference type="InterPro" id="IPR000629">
    <property type="entry name" value="RNA-helicase_DEAD-box_CS"/>
</dbReference>
<dbReference type="SMART" id="SM00490">
    <property type="entry name" value="HELICc"/>
    <property type="match status" value="1"/>
</dbReference>
<evidence type="ECO:0000259" key="10">
    <source>
        <dbReference type="PROSITE" id="PS51195"/>
    </source>
</evidence>
<evidence type="ECO:0000256" key="7">
    <source>
        <dbReference type="RuleBase" id="RU000492"/>
    </source>
</evidence>
<feature type="short sequence motif" description="Q motif" evidence="6">
    <location>
        <begin position="5"/>
        <end position="33"/>
    </location>
</feature>
<dbReference type="PROSITE" id="PS51192">
    <property type="entry name" value="HELICASE_ATP_BIND_1"/>
    <property type="match status" value="1"/>
</dbReference>
<dbReference type="GO" id="GO:0003676">
    <property type="term" value="F:nucleic acid binding"/>
    <property type="evidence" value="ECO:0007669"/>
    <property type="project" value="InterPro"/>
</dbReference>
<dbReference type="InterPro" id="IPR044742">
    <property type="entry name" value="DEAD/DEAH_RhlB"/>
</dbReference>
<dbReference type="EMBL" id="CP019697">
    <property type="protein sequence ID" value="AQS50432.1"/>
    <property type="molecule type" value="Genomic_DNA"/>
</dbReference>
<dbReference type="PANTHER" id="PTHR47959">
    <property type="entry name" value="ATP-DEPENDENT RNA HELICASE RHLE-RELATED"/>
    <property type="match status" value="1"/>
</dbReference>
<dbReference type="PANTHER" id="PTHR47959:SF1">
    <property type="entry name" value="ATP-DEPENDENT RNA HELICASE DBPA"/>
    <property type="match status" value="1"/>
</dbReference>
<dbReference type="KEGG" id="phn:PAEH1_00705"/>
<protein>
    <submittedName>
        <fullName evidence="11">ATP-dependent RNA helicase DbpA</fullName>
    </submittedName>
    <submittedName>
        <fullName evidence="13">ATP-independent RNA helicase DbpA</fullName>
        <ecNumber evidence="12 13">3.6.4.13</ecNumber>
    </submittedName>
</protein>
<dbReference type="InterPro" id="IPR005580">
    <property type="entry name" value="DbpA/CsdA_RNA-bd_dom"/>
</dbReference>
<dbReference type="EC" id="3.6.4.13" evidence="12 13"/>
<evidence type="ECO:0000313" key="15">
    <source>
        <dbReference type="Proteomes" id="UP000783934"/>
    </source>
</evidence>
<dbReference type="SMART" id="SM00487">
    <property type="entry name" value="DEXDc"/>
    <property type="match status" value="1"/>
</dbReference>
<name>A0A1U9JXD3_9BURK</name>
<dbReference type="Pfam" id="PF00271">
    <property type="entry name" value="Helicase_C"/>
    <property type="match status" value="1"/>
</dbReference>
<feature type="domain" description="DEAD-box RNA helicase Q" evidence="10">
    <location>
        <begin position="5"/>
        <end position="33"/>
    </location>
</feature>
<evidence type="ECO:0000256" key="1">
    <source>
        <dbReference type="ARBA" id="ARBA00022741"/>
    </source>
</evidence>
<dbReference type="EMBL" id="JAATIZ010000004">
    <property type="protein sequence ID" value="NJB65850.1"/>
    <property type="molecule type" value="Genomic_DNA"/>
</dbReference>
<dbReference type="PROSITE" id="PS51195">
    <property type="entry name" value="Q_MOTIF"/>
    <property type="match status" value="1"/>
</dbReference>
<dbReference type="PROSITE" id="PS00039">
    <property type="entry name" value="DEAD_ATP_HELICASE"/>
    <property type="match status" value="1"/>
</dbReference>
<feature type="domain" description="Helicase ATP-binding" evidence="8">
    <location>
        <begin position="36"/>
        <end position="207"/>
    </location>
</feature>
<comment type="similarity">
    <text evidence="5 7">Belongs to the DEAD box helicase family.</text>
</comment>
<dbReference type="InterPro" id="IPR014001">
    <property type="entry name" value="Helicase_ATP-bd"/>
</dbReference>
<evidence type="ECO:0000256" key="6">
    <source>
        <dbReference type="PROSITE-ProRule" id="PRU00552"/>
    </source>
</evidence>
<dbReference type="SUPFAM" id="SSF52540">
    <property type="entry name" value="P-loop containing nucleoside triphosphate hydrolases"/>
    <property type="match status" value="1"/>
</dbReference>
<reference evidence="13 15" key="2">
    <citation type="submission" date="2020-03" db="EMBL/GenBank/DDBJ databases">
        <title>Genomic Encyclopedia of Type Strains, Phase IV (KMG-IV): sequencing the most valuable type-strain genomes for metagenomic binning, comparative biology and taxonomic classification.</title>
        <authorList>
            <person name="Goeker M."/>
        </authorList>
    </citation>
    <scope>NUCLEOTIDE SEQUENCE [LARGE SCALE GENOMIC DNA]</scope>
    <source>
        <strain evidence="13 15">DSM 26613</strain>
    </source>
</reference>
<evidence type="ECO:0000256" key="3">
    <source>
        <dbReference type="ARBA" id="ARBA00022806"/>
    </source>
</evidence>
<dbReference type="Gene3D" id="3.30.70.330">
    <property type="match status" value="1"/>
</dbReference>
<evidence type="ECO:0000256" key="2">
    <source>
        <dbReference type="ARBA" id="ARBA00022801"/>
    </source>
</evidence>
<organism evidence="11 14">
    <name type="scientific">Paenalcaligenes hominis</name>
    <dbReference type="NCBI Taxonomy" id="643674"/>
    <lineage>
        <taxon>Bacteria</taxon>
        <taxon>Pseudomonadati</taxon>
        <taxon>Pseudomonadota</taxon>
        <taxon>Betaproteobacteria</taxon>
        <taxon>Burkholderiales</taxon>
        <taxon>Alcaligenaceae</taxon>
        <taxon>Paenalcaligenes</taxon>
    </lineage>
</organism>
<keyword evidence="1 7" id="KW-0547">Nucleotide-binding</keyword>
<accession>A0A1U9JXD3</accession>
<dbReference type="Proteomes" id="UP000189369">
    <property type="component" value="Chromosome"/>
</dbReference>
<evidence type="ECO:0000259" key="8">
    <source>
        <dbReference type="PROSITE" id="PS51192"/>
    </source>
</evidence>
<proteinExistence type="inferred from homology"/>
<feature type="domain" description="Helicase C-terminal" evidence="9">
    <location>
        <begin position="233"/>
        <end position="378"/>
    </location>
</feature>
<dbReference type="Pfam" id="PF00270">
    <property type="entry name" value="DEAD"/>
    <property type="match status" value="1"/>
</dbReference>
<dbReference type="GO" id="GO:0016787">
    <property type="term" value="F:hydrolase activity"/>
    <property type="evidence" value="ECO:0007669"/>
    <property type="project" value="UniProtKB-KW"/>
</dbReference>
<dbReference type="InterPro" id="IPR050079">
    <property type="entry name" value="DEAD_box_RNA_helicase"/>
</dbReference>
<keyword evidence="2 7" id="KW-0378">Hydrolase</keyword>
<reference evidence="12" key="4">
    <citation type="submission" date="2021-09" db="EMBL/GenBank/DDBJ databases">
        <authorList>
            <person name="Gilroy R."/>
        </authorList>
    </citation>
    <scope>NUCLEOTIDE SEQUENCE</scope>
    <source>
        <strain evidence="12">CHK175-13533</strain>
    </source>
</reference>
<dbReference type="InterPro" id="IPR011545">
    <property type="entry name" value="DEAD/DEAH_box_helicase_dom"/>
</dbReference>
<dbReference type="CDD" id="cd00268">
    <property type="entry name" value="DEADc"/>
    <property type="match status" value="1"/>
</dbReference>
<sequence length="461" mass="50045">MTAMTSFSELPLQPALLQTVAQLGFKQMTPIQAQSLPLILEGTDVIAQAKTGSGKTAAFGLGLLQHVNPERVQPQALVLCPTRELATQVAEELRRLARGIPNIKVIVITGGSPIQRQVDSLAHGVHIIVGTPGRVLDHIDHQSIDLATINTLVLDEADRMIDMGFYDEMAHIVSQCPRQRQTLLFSATYPDTIGKDATLFVQDAVHVTVESQVSANQIASHFYQVAENDRFDAVVTLLNHFQPTSALVFCNTKANSDALTYYLRSLGFSALVLHGDLDQRDRDEVLIQFANHSCTVLVATDVAARGLDIAQLPLVLNVELPHQVDVYVHRIGRTGRVDQTGTALTLFDTDDQAFMQALAQRFGPITPEALPSSSATTTVQAAPMRTLVIVGGKRDKLRPGDILGALTGDAGLSKEHVGKINVGMVVTHVALAQEVADQAVRRLSQSGIKAKRFKMHFVRNS</sequence>
<evidence type="ECO:0000313" key="12">
    <source>
        <dbReference type="EMBL" id="HJH24044.1"/>
    </source>
</evidence>
<dbReference type="AlphaFoldDB" id="A0A1U9JXD3"/>
<evidence type="ECO:0000259" key="9">
    <source>
        <dbReference type="PROSITE" id="PS51194"/>
    </source>
</evidence>
<dbReference type="InterPro" id="IPR001650">
    <property type="entry name" value="Helicase_C-like"/>
</dbReference>
<dbReference type="GO" id="GO:0003724">
    <property type="term" value="F:RNA helicase activity"/>
    <property type="evidence" value="ECO:0007669"/>
    <property type="project" value="UniProtKB-EC"/>
</dbReference>
<dbReference type="Proteomes" id="UP000700248">
    <property type="component" value="Unassembled WGS sequence"/>
</dbReference>
<gene>
    <name evidence="12" type="primary">dbpA</name>
    <name evidence="13" type="ORF">GGR41_002105</name>
    <name evidence="12" type="ORF">K8U84_05760</name>
    <name evidence="11" type="ORF">PAEH1_00705</name>
</gene>
<dbReference type="NCBIfam" id="NF008744">
    <property type="entry name" value="PRK11776.1"/>
    <property type="match status" value="1"/>
</dbReference>
<evidence type="ECO:0000313" key="14">
    <source>
        <dbReference type="Proteomes" id="UP000189369"/>
    </source>
</evidence>
<dbReference type="Gene3D" id="3.40.50.300">
    <property type="entry name" value="P-loop containing nucleotide triphosphate hydrolases"/>
    <property type="match status" value="2"/>
</dbReference>